<dbReference type="PANTHER" id="PTHR11206">
    <property type="entry name" value="MULTIDRUG RESISTANCE PROTEIN"/>
    <property type="match status" value="1"/>
</dbReference>
<keyword evidence="9" id="KW-1185">Reference proteome</keyword>
<reference evidence="8" key="1">
    <citation type="submission" date="2022-07" db="EMBL/GenBank/DDBJ databases">
        <title>Genome Sequence of Leucocoprinus birnbaumii.</title>
        <authorList>
            <person name="Buettner E."/>
        </authorList>
    </citation>
    <scope>NUCLEOTIDE SEQUENCE</scope>
    <source>
        <strain evidence="8">VT141</strain>
    </source>
</reference>
<dbReference type="CDD" id="cd13132">
    <property type="entry name" value="MATE_eukaryotic"/>
    <property type="match status" value="1"/>
</dbReference>
<comment type="similarity">
    <text evidence="2">Belongs to the multi antimicrobial extrusion (MATE) (TC 2.A.66.1) family.</text>
</comment>
<evidence type="ECO:0000256" key="1">
    <source>
        <dbReference type="ARBA" id="ARBA00004141"/>
    </source>
</evidence>
<feature type="transmembrane region" description="Helical" evidence="7">
    <location>
        <begin position="145"/>
        <end position="163"/>
    </location>
</feature>
<organism evidence="8 9">
    <name type="scientific">Leucocoprinus birnbaumii</name>
    <dbReference type="NCBI Taxonomy" id="56174"/>
    <lineage>
        <taxon>Eukaryota</taxon>
        <taxon>Fungi</taxon>
        <taxon>Dikarya</taxon>
        <taxon>Basidiomycota</taxon>
        <taxon>Agaricomycotina</taxon>
        <taxon>Agaricomycetes</taxon>
        <taxon>Agaricomycetidae</taxon>
        <taxon>Agaricales</taxon>
        <taxon>Agaricineae</taxon>
        <taxon>Agaricaceae</taxon>
        <taxon>Leucocoprinus</taxon>
    </lineage>
</organism>
<accession>A0AAD5W1Q9</accession>
<feature type="transmembrane region" description="Helical" evidence="7">
    <location>
        <begin position="360"/>
        <end position="385"/>
    </location>
</feature>
<evidence type="ECO:0008006" key="10">
    <source>
        <dbReference type="Google" id="ProtNLM"/>
    </source>
</evidence>
<dbReference type="GO" id="GO:0042910">
    <property type="term" value="F:xenobiotic transmembrane transporter activity"/>
    <property type="evidence" value="ECO:0007669"/>
    <property type="project" value="InterPro"/>
</dbReference>
<feature type="transmembrane region" description="Helical" evidence="7">
    <location>
        <begin position="212"/>
        <end position="231"/>
    </location>
</feature>
<feature type="transmembrane region" description="Helical" evidence="7">
    <location>
        <begin position="410"/>
        <end position="433"/>
    </location>
</feature>
<evidence type="ECO:0000256" key="2">
    <source>
        <dbReference type="ARBA" id="ARBA00010199"/>
    </source>
</evidence>
<keyword evidence="3 7" id="KW-0812">Transmembrane</keyword>
<evidence type="ECO:0000313" key="8">
    <source>
        <dbReference type="EMBL" id="KAJ3573738.1"/>
    </source>
</evidence>
<evidence type="ECO:0000256" key="3">
    <source>
        <dbReference type="ARBA" id="ARBA00022692"/>
    </source>
</evidence>
<feature type="transmembrane region" description="Helical" evidence="7">
    <location>
        <begin position="79"/>
        <end position="98"/>
    </location>
</feature>
<comment type="subcellular location">
    <subcellularLocation>
        <location evidence="1">Membrane</location>
        <topology evidence="1">Multi-pass membrane protein</topology>
    </subcellularLocation>
</comment>
<sequence length="497" mass="54329">MDSASIRYEQTPPDVSRHTSHEDNIGVHSTNSNIPAETTPLLRPASRAVGPSENDENEGLIQIIKEEMPILGRSQLLEYILRVASIVFIGHLSTNALAGASLGFMTASVTGTSIIQGLTSALDTLLPSAWTSSKPHQIGLWSQRMFVLCMAFSVPTFILWFNAEPIFLALRQEPEVAHLASVYLRWSTLGLPAFAFNNISRRYFQSQNLFSAPAHIIIGVSPINILLNYLLVWGPEPIRLGYIGAPLATSISFNLISVLSLIYGFYFVSRTAWHPLTMKMFSGLGILVKLGLSGIGQLAADYWAWEGLAFAASLLGPVALASQSILVSSETTTYQAPYSLSVATAVRIGNLLGERKARRACAAAITGMIWSLIIAAFTSTTFMVFRNTWAYIFNDDPMTGGILRAQGRQFIGAILISTAFYVIGVPTGLILAFKYKMGLFGIWTGLTIALVLCAIAGAWLSLRTDWEREVEKVQERLAVEKERDPKSGASLEEGERE</sequence>
<feature type="transmembrane region" description="Helical" evidence="7">
    <location>
        <begin position="243"/>
        <end position="268"/>
    </location>
</feature>
<dbReference type="AlphaFoldDB" id="A0AAD5W1Q9"/>
<dbReference type="GO" id="GO:0016020">
    <property type="term" value="C:membrane"/>
    <property type="evidence" value="ECO:0007669"/>
    <property type="project" value="UniProtKB-SubCell"/>
</dbReference>
<proteinExistence type="inferred from homology"/>
<evidence type="ECO:0000256" key="4">
    <source>
        <dbReference type="ARBA" id="ARBA00022989"/>
    </source>
</evidence>
<protein>
    <recommendedName>
        <fullName evidence="10">MATE efflux family protein</fullName>
    </recommendedName>
</protein>
<dbReference type="Proteomes" id="UP001213000">
    <property type="component" value="Unassembled WGS sequence"/>
</dbReference>
<name>A0AAD5W1Q9_9AGAR</name>
<dbReference type="Pfam" id="PF01554">
    <property type="entry name" value="MatE"/>
    <property type="match status" value="2"/>
</dbReference>
<dbReference type="NCBIfam" id="TIGR00797">
    <property type="entry name" value="matE"/>
    <property type="match status" value="1"/>
</dbReference>
<evidence type="ECO:0000256" key="7">
    <source>
        <dbReference type="SAM" id="Phobius"/>
    </source>
</evidence>
<feature type="transmembrane region" description="Helical" evidence="7">
    <location>
        <begin position="280"/>
        <end position="296"/>
    </location>
</feature>
<comment type="caution">
    <text evidence="8">The sequence shown here is derived from an EMBL/GenBank/DDBJ whole genome shotgun (WGS) entry which is preliminary data.</text>
</comment>
<evidence type="ECO:0000256" key="6">
    <source>
        <dbReference type="SAM" id="MobiDB-lite"/>
    </source>
</evidence>
<dbReference type="InterPro" id="IPR045069">
    <property type="entry name" value="MATE_euk"/>
</dbReference>
<feature type="transmembrane region" description="Helical" evidence="7">
    <location>
        <begin position="440"/>
        <end position="462"/>
    </location>
</feature>
<feature type="region of interest" description="Disordered" evidence="6">
    <location>
        <begin position="1"/>
        <end position="39"/>
    </location>
</feature>
<keyword evidence="5 7" id="KW-0472">Membrane</keyword>
<keyword evidence="4 7" id="KW-1133">Transmembrane helix</keyword>
<dbReference type="GO" id="GO:1990961">
    <property type="term" value="P:xenobiotic detoxification by transmembrane export across the plasma membrane"/>
    <property type="evidence" value="ECO:0007669"/>
    <property type="project" value="InterPro"/>
</dbReference>
<evidence type="ECO:0000256" key="5">
    <source>
        <dbReference type="ARBA" id="ARBA00023136"/>
    </source>
</evidence>
<dbReference type="GO" id="GO:0015297">
    <property type="term" value="F:antiporter activity"/>
    <property type="evidence" value="ECO:0007669"/>
    <property type="project" value="InterPro"/>
</dbReference>
<dbReference type="EMBL" id="JANIEX010000093">
    <property type="protein sequence ID" value="KAJ3573738.1"/>
    <property type="molecule type" value="Genomic_DNA"/>
</dbReference>
<feature type="compositionally biased region" description="Polar residues" evidence="6">
    <location>
        <begin position="27"/>
        <end position="36"/>
    </location>
</feature>
<feature type="transmembrane region" description="Helical" evidence="7">
    <location>
        <begin position="302"/>
        <end position="321"/>
    </location>
</feature>
<gene>
    <name evidence="8" type="ORF">NP233_g2237</name>
</gene>
<evidence type="ECO:0000313" key="9">
    <source>
        <dbReference type="Proteomes" id="UP001213000"/>
    </source>
</evidence>
<feature type="compositionally biased region" description="Basic and acidic residues" evidence="6">
    <location>
        <begin position="15"/>
        <end position="25"/>
    </location>
</feature>
<dbReference type="InterPro" id="IPR002528">
    <property type="entry name" value="MATE_fam"/>
</dbReference>